<feature type="transmembrane region" description="Helical" evidence="1">
    <location>
        <begin position="97"/>
        <end position="116"/>
    </location>
</feature>
<protein>
    <recommendedName>
        <fullName evidence="5">Cobalt transporter</fullName>
    </recommendedName>
</protein>
<reference evidence="3 4" key="1">
    <citation type="submission" date="2015-08" db="EMBL/GenBank/DDBJ databases">
        <title>Complete genome sequence of Sulfurifustis variabilis.</title>
        <authorList>
            <person name="Miura A."/>
            <person name="Kojima H."/>
            <person name="Fukui M."/>
        </authorList>
    </citation>
    <scope>NUCLEOTIDE SEQUENCE [LARGE SCALE GENOMIC DNA]</scope>
    <source>
        <strain evidence="4">skN76</strain>
    </source>
</reference>
<evidence type="ECO:0000256" key="1">
    <source>
        <dbReference type="SAM" id="Phobius"/>
    </source>
</evidence>
<dbReference type="AlphaFoldDB" id="A0A1C7AEX2"/>
<dbReference type="RefSeq" id="WP_096462106.1">
    <property type="nucleotide sequence ID" value="NZ_AP014936.1"/>
</dbReference>
<accession>A0A1C7AEX2</accession>
<name>A0A1C7AEX2_9GAMM</name>
<dbReference type="Proteomes" id="UP000218899">
    <property type="component" value="Chromosome"/>
</dbReference>
<dbReference type="EMBL" id="AP014936">
    <property type="protein sequence ID" value="BAU49738.1"/>
    <property type="molecule type" value="Genomic_DNA"/>
</dbReference>
<evidence type="ECO:0008006" key="5">
    <source>
        <dbReference type="Google" id="ProtNLM"/>
    </source>
</evidence>
<sequence>MSIQRLHARLRKGPWSFASKALVAWLALSLAAVLAPCCEGVTSLFAPPAAHAETGPGHDAASHGHDSGTEHALCPVSPDAALAALPGGASPLSFPLLGLWVFIGLAAMALVARFALSAGPPLPARSPLYLRLGRLLN</sequence>
<keyword evidence="4" id="KW-1185">Reference proteome</keyword>
<keyword evidence="1" id="KW-1133">Transmembrane helix</keyword>
<evidence type="ECO:0000313" key="3">
    <source>
        <dbReference type="EMBL" id="BAU49738.1"/>
    </source>
</evidence>
<keyword evidence="1" id="KW-0472">Membrane</keyword>
<feature type="signal peptide" evidence="2">
    <location>
        <begin position="1"/>
        <end position="34"/>
    </location>
</feature>
<gene>
    <name evidence="3" type="ORF">SVA_3190</name>
</gene>
<feature type="chain" id="PRO_5008752355" description="Cobalt transporter" evidence="2">
    <location>
        <begin position="35"/>
        <end position="137"/>
    </location>
</feature>
<dbReference type="KEGG" id="sva:SVA_3190"/>
<evidence type="ECO:0000313" key="4">
    <source>
        <dbReference type="Proteomes" id="UP000218899"/>
    </source>
</evidence>
<keyword evidence="1" id="KW-0812">Transmembrane</keyword>
<evidence type="ECO:0000256" key="2">
    <source>
        <dbReference type="SAM" id="SignalP"/>
    </source>
</evidence>
<organism evidence="3 4">
    <name type="scientific">Sulfurifustis variabilis</name>
    <dbReference type="NCBI Taxonomy" id="1675686"/>
    <lineage>
        <taxon>Bacteria</taxon>
        <taxon>Pseudomonadati</taxon>
        <taxon>Pseudomonadota</taxon>
        <taxon>Gammaproteobacteria</taxon>
        <taxon>Acidiferrobacterales</taxon>
        <taxon>Acidiferrobacteraceae</taxon>
        <taxon>Sulfurifustis</taxon>
    </lineage>
</organism>
<keyword evidence="2" id="KW-0732">Signal</keyword>
<proteinExistence type="predicted"/>